<feature type="compositionally biased region" description="Basic and acidic residues" evidence="1">
    <location>
        <begin position="55"/>
        <end position="70"/>
    </location>
</feature>
<accession>A0A3R9YA09</accession>
<sequence length="129" mass="13835">MSDRVNRAILCMVVAFATAFGSLLPHAKQSPSHDPFALAAAEAERHAQLEAEFAEHGHSHDDGMEHERAAGHLHGHNPADHSHETPTTPPDDVPVVPALVRAIVPTPPDAAHLGASYRLERPPRPIVIA</sequence>
<dbReference type="OrthoDB" id="7596688at2"/>
<proteinExistence type="predicted"/>
<gene>
    <name evidence="3" type="ORF">EJC49_09820</name>
</gene>
<evidence type="ECO:0000256" key="2">
    <source>
        <dbReference type="SAM" id="SignalP"/>
    </source>
</evidence>
<comment type="caution">
    <text evidence="3">The sequence shown here is derived from an EMBL/GenBank/DDBJ whole genome shotgun (WGS) entry which is preliminary data.</text>
</comment>
<feature type="chain" id="PRO_5018620787" description="Secreted protein" evidence="2">
    <location>
        <begin position="28"/>
        <end position="129"/>
    </location>
</feature>
<dbReference type="RefSeq" id="WP_126699757.1">
    <property type="nucleotide sequence ID" value="NZ_RWKW01000034.1"/>
</dbReference>
<dbReference type="EMBL" id="RWKW01000034">
    <property type="protein sequence ID" value="RST86568.1"/>
    <property type="molecule type" value="Genomic_DNA"/>
</dbReference>
<keyword evidence="2" id="KW-0732">Signal</keyword>
<reference evidence="3 4" key="1">
    <citation type="submission" date="2018-12" db="EMBL/GenBank/DDBJ databases">
        <title>Mesorhizobium carbonis sp. nov., isolated from coal mine water.</title>
        <authorList>
            <person name="Xin W."/>
            <person name="Xu Z."/>
            <person name="Xiang F."/>
            <person name="Zhang J."/>
            <person name="Xi L."/>
            <person name="Liu J."/>
        </authorList>
    </citation>
    <scope>NUCLEOTIDE SEQUENCE [LARGE SCALE GENOMIC DNA]</scope>
    <source>
        <strain evidence="3 4">B2.3</strain>
    </source>
</reference>
<dbReference type="Proteomes" id="UP000278398">
    <property type="component" value="Unassembled WGS sequence"/>
</dbReference>
<evidence type="ECO:0008006" key="5">
    <source>
        <dbReference type="Google" id="ProtNLM"/>
    </source>
</evidence>
<feature type="signal peptide" evidence="2">
    <location>
        <begin position="1"/>
        <end position="27"/>
    </location>
</feature>
<keyword evidence="4" id="KW-1185">Reference proteome</keyword>
<feature type="region of interest" description="Disordered" evidence="1">
    <location>
        <begin position="55"/>
        <end position="94"/>
    </location>
</feature>
<evidence type="ECO:0000313" key="3">
    <source>
        <dbReference type="EMBL" id="RST86568.1"/>
    </source>
</evidence>
<evidence type="ECO:0000313" key="4">
    <source>
        <dbReference type="Proteomes" id="UP000278398"/>
    </source>
</evidence>
<evidence type="ECO:0000256" key="1">
    <source>
        <dbReference type="SAM" id="MobiDB-lite"/>
    </source>
</evidence>
<name>A0A3R9YA09_9HYPH</name>
<organism evidence="3 4">
    <name type="scientific">Aquibium carbonis</name>
    <dbReference type="NCBI Taxonomy" id="2495581"/>
    <lineage>
        <taxon>Bacteria</taxon>
        <taxon>Pseudomonadati</taxon>
        <taxon>Pseudomonadota</taxon>
        <taxon>Alphaproteobacteria</taxon>
        <taxon>Hyphomicrobiales</taxon>
        <taxon>Phyllobacteriaceae</taxon>
        <taxon>Aquibium</taxon>
    </lineage>
</organism>
<dbReference type="AlphaFoldDB" id="A0A3R9YA09"/>
<protein>
    <recommendedName>
        <fullName evidence="5">Secreted protein</fullName>
    </recommendedName>
</protein>